<protein>
    <submittedName>
        <fullName evidence="2">Uncharacterized protein</fullName>
    </submittedName>
</protein>
<proteinExistence type="predicted"/>
<gene>
    <name evidence="2" type="ORF">ZEAMMB73_Zm00001d044372</name>
</gene>
<dbReference type="AlphaFoldDB" id="A0A1D6NL96"/>
<feature type="region of interest" description="Disordered" evidence="1">
    <location>
        <begin position="40"/>
        <end position="67"/>
    </location>
</feature>
<name>A0A1D6NL96_MAIZE</name>
<accession>A0A1D6NL96</accession>
<feature type="region of interest" description="Disordered" evidence="1">
    <location>
        <begin position="542"/>
        <end position="604"/>
    </location>
</feature>
<dbReference type="InParanoid" id="A0A1D6NL96"/>
<dbReference type="EMBL" id="CM007649">
    <property type="protein sequence ID" value="ONM40997.1"/>
    <property type="molecule type" value="Genomic_DNA"/>
</dbReference>
<reference evidence="2" key="1">
    <citation type="submission" date="2015-12" db="EMBL/GenBank/DDBJ databases">
        <title>Update maize B73 reference genome by single molecule sequencing technologies.</title>
        <authorList>
            <consortium name="Maize Genome Sequencing Project"/>
            <person name="Ware D."/>
        </authorList>
    </citation>
    <scope>NUCLEOTIDE SEQUENCE [LARGE SCALE GENOMIC DNA]</scope>
    <source>
        <tissue evidence="2">Seedling</tissue>
    </source>
</reference>
<organism evidence="2">
    <name type="scientific">Zea mays</name>
    <name type="common">Maize</name>
    <dbReference type="NCBI Taxonomy" id="4577"/>
    <lineage>
        <taxon>Eukaryota</taxon>
        <taxon>Viridiplantae</taxon>
        <taxon>Streptophyta</taxon>
        <taxon>Embryophyta</taxon>
        <taxon>Tracheophyta</taxon>
        <taxon>Spermatophyta</taxon>
        <taxon>Magnoliopsida</taxon>
        <taxon>Liliopsida</taxon>
        <taxon>Poales</taxon>
        <taxon>Poaceae</taxon>
        <taxon>PACMAD clade</taxon>
        <taxon>Panicoideae</taxon>
        <taxon>Andropogonodae</taxon>
        <taxon>Andropogoneae</taxon>
        <taxon>Tripsacinae</taxon>
        <taxon>Zea</taxon>
    </lineage>
</organism>
<dbReference type="OMA" id="EPRVHED"/>
<feature type="compositionally biased region" description="Basic and acidic residues" evidence="1">
    <location>
        <begin position="543"/>
        <end position="562"/>
    </location>
</feature>
<sequence>MVVAAARGTGPPETLRSRVEVAGRGGWEVATPGALVEAARGNAPPVTPRSRAAAGPRCRPEAAGRGTVPLVTPRSREVAAMEMVEVATAVGEKEEEVMGMEVEETAVGEKEEEGMGTGVEETAEEVKVVEEMVEEAKVGEGMVMAEEGMVGEAKAAVETATGWRRQDELLALEGIAVDVVVVPEEVALLWRPLVGAVGDAVPAVVKALDVQADGRLAGDEVVGIGEVLEVRQAADLLRHVADEAVVAEVELLDAVEARELVGDGAHQLVEAEVEHGEAHERAELRRHAGLEPRVHEDDLVERGRHVGDGGREAAAEVVVGEHEHGGRRVAEVVGDLETESVGVDEDGVERSVEELAGHGSLEVVEAQVEVSEAGQAEHDVGEGADEAVVAEVELVERVELVQRPGHEAAEAVGVEVENGEVSEQAQLLREVSGEVGVVEVDGGDDGEVGVLRRGRAVDAGVGAHVGARPRARHVVRVGEDGAPPRLQRHVRVAEARVRERVGRVDDHAAAIAGAAAVVLQQLAPPDVGGVGRAEAAASKRRRCGEEVRREQEEDKEDGEGRVARWRRHRGARIGSGAEWNGKKHRKGSGYMISRPRGIEGGARE</sequence>
<evidence type="ECO:0000313" key="2">
    <source>
        <dbReference type="EMBL" id="ONM40997.1"/>
    </source>
</evidence>
<evidence type="ECO:0000256" key="1">
    <source>
        <dbReference type="SAM" id="MobiDB-lite"/>
    </source>
</evidence>
<dbReference type="IntAct" id="A0A1D6NL96">
    <property type="interactions" value="2"/>
</dbReference>